<evidence type="ECO:0000313" key="3">
    <source>
        <dbReference type="Proteomes" id="UP001596353"/>
    </source>
</evidence>
<evidence type="ECO:0000313" key="2">
    <source>
        <dbReference type="EMBL" id="MFC6761579.1"/>
    </source>
</evidence>
<dbReference type="EMBL" id="JBHSWG010000003">
    <property type="protein sequence ID" value="MFC6761579.1"/>
    <property type="molecule type" value="Genomic_DNA"/>
</dbReference>
<evidence type="ECO:0000256" key="1">
    <source>
        <dbReference type="SAM" id="MobiDB-lite"/>
    </source>
</evidence>
<name>A0ABW2B951_9RHOB</name>
<feature type="compositionally biased region" description="Basic and acidic residues" evidence="1">
    <location>
        <begin position="32"/>
        <end position="46"/>
    </location>
</feature>
<feature type="region of interest" description="Disordered" evidence="1">
    <location>
        <begin position="23"/>
        <end position="63"/>
    </location>
</feature>
<organism evidence="2 3">
    <name type="scientific">Sulfitobacter porphyrae</name>
    <dbReference type="NCBI Taxonomy" id="1246864"/>
    <lineage>
        <taxon>Bacteria</taxon>
        <taxon>Pseudomonadati</taxon>
        <taxon>Pseudomonadota</taxon>
        <taxon>Alphaproteobacteria</taxon>
        <taxon>Rhodobacterales</taxon>
        <taxon>Roseobacteraceae</taxon>
        <taxon>Sulfitobacter</taxon>
    </lineage>
</organism>
<keyword evidence="3" id="KW-1185">Reference proteome</keyword>
<comment type="caution">
    <text evidence="2">The sequence shown here is derived from an EMBL/GenBank/DDBJ whole genome shotgun (WGS) entry which is preliminary data.</text>
</comment>
<dbReference type="Proteomes" id="UP001596353">
    <property type="component" value="Unassembled WGS sequence"/>
</dbReference>
<accession>A0ABW2B951</accession>
<reference evidence="3" key="1">
    <citation type="journal article" date="2019" name="Int. J. Syst. Evol. Microbiol.">
        <title>The Global Catalogue of Microorganisms (GCM) 10K type strain sequencing project: providing services to taxonomists for standard genome sequencing and annotation.</title>
        <authorList>
            <consortium name="The Broad Institute Genomics Platform"/>
            <consortium name="The Broad Institute Genome Sequencing Center for Infectious Disease"/>
            <person name="Wu L."/>
            <person name="Ma J."/>
        </authorList>
    </citation>
    <scope>NUCLEOTIDE SEQUENCE [LARGE SCALE GENOMIC DNA]</scope>
    <source>
        <strain evidence="3">CCUG 66188</strain>
    </source>
</reference>
<sequence length="63" mass="6705">MKVTKAGVSSVSVDLSADCLRTTTGAAPKRIGIPEDLKRDTDRATEAKAAPWAGVPNDRHQRS</sequence>
<gene>
    <name evidence="2" type="ORF">ACFQFQ_22360</name>
</gene>
<proteinExistence type="predicted"/>
<protein>
    <submittedName>
        <fullName evidence="2">Uncharacterized protein</fullName>
    </submittedName>
</protein>